<evidence type="ECO:0000313" key="1">
    <source>
        <dbReference type="EMBL" id="MCD2166512.1"/>
    </source>
</evidence>
<organism evidence="1 2">
    <name type="scientific">Comamonas koreensis</name>
    <dbReference type="NCBI Taxonomy" id="160825"/>
    <lineage>
        <taxon>Bacteria</taxon>
        <taxon>Pseudomonadati</taxon>
        <taxon>Pseudomonadota</taxon>
        <taxon>Betaproteobacteria</taxon>
        <taxon>Burkholderiales</taxon>
        <taxon>Comamonadaceae</taxon>
        <taxon>Comamonas</taxon>
    </lineage>
</organism>
<comment type="caution">
    <text evidence="1">The sequence shown here is derived from an EMBL/GenBank/DDBJ whole genome shotgun (WGS) entry which is preliminary data.</text>
</comment>
<sequence>MTESRIPPKFVPTLTEEAAQEAADALPHVVPGGAAPVAPDSTPPGVDVLRRRRDVDVPASSAWAQPVADIADLPTYSGWAQQADAALPLGSGAQAFAAPTPPVPESNSLPSLVQGAGQPAGLPTAGAGAVVDDSDGQDTPGLVQNAMGGEGMAVSDATSHLVESAAETAQALEDAITRRVTRRVQETLDTRLSAAVLKVVEQQTALLQSSLQLEIDSTIREAVADAVARILRETQNPPR</sequence>
<dbReference type="EMBL" id="JAJNCT010000020">
    <property type="protein sequence ID" value="MCD2166512.1"/>
    <property type="molecule type" value="Genomic_DNA"/>
</dbReference>
<dbReference type="RefSeq" id="WP_230776893.1">
    <property type="nucleotide sequence ID" value="NZ_JAJNCT010000020.1"/>
</dbReference>
<keyword evidence="2" id="KW-1185">Reference proteome</keyword>
<accession>A0AAW4XWJ3</accession>
<proteinExistence type="predicted"/>
<protein>
    <submittedName>
        <fullName evidence="1">Uncharacterized protein</fullName>
    </submittedName>
</protein>
<reference evidence="1 2" key="1">
    <citation type="submission" date="2021-11" db="EMBL/GenBank/DDBJ databases">
        <title>Genome sequence.</title>
        <authorList>
            <person name="Sun Q."/>
        </authorList>
    </citation>
    <scope>NUCLEOTIDE SEQUENCE [LARGE SCALE GENOMIC DNA]</scope>
    <source>
        <strain evidence="1 2">KCTC 12005</strain>
    </source>
</reference>
<name>A0AAW4XWJ3_9BURK</name>
<dbReference type="Proteomes" id="UP001199260">
    <property type="component" value="Unassembled WGS sequence"/>
</dbReference>
<evidence type="ECO:0000313" key="2">
    <source>
        <dbReference type="Proteomes" id="UP001199260"/>
    </source>
</evidence>
<gene>
    <name evidence="1" type="ORF">LPW39_15425</name>
</gene>
<dbReference type="AlphaFoldDB" id="A0AAW4XWJ3"/>